<keyword evidence="2" id="KW-0378">Hydrolase</keyword>
<dbReference type="GO" id="GO:0008422">
    <property type="term" value="F:beta-glucosidase activity"/>
    <property type="evidence" value="ECO:0007669"/>
    <property type="project" value="TreeGrafter"/>
</dbReference>
<evidence type="ECO:0000256" key="1">
    <source>
        <dbReference type="RuleBase" id="RU003690"/>
    </source>
</evidence>
<sequence>MLRHVTLPQGFFLGAASSAWQTEGWNGKKDTQDSYMDLWYKNHKSAWHNGYGPAVATNFHDRYQEDVDLMKQIGLQCYRTSLNWARFLTDYENVVVDEEYAAYFEKMIDACRAAGVEPMICLEHYELPGELFTKYGGWGSKHVVDLFVRYAEAAFQRFGSKVRYWFAFNEPVVVQTRVYLDSERWPFEQNSQKWMDWNYNKALATNRVMKLFKEGGYRQPGGKFGTIINVEMAYPRSNSAYDREAAEMYDLFYNKVFLDPAIKGAFQPGFFDLLESHGIHVDATPEELKDIKENTMDWVGLNLYHPNRVKGRTTAVNPKAPFHPNFYYEEWDMPGRRMNPFRGWEIGPEIMYDMGIRMRDEYGNMPWFISESGMGVENEQRYRDESGIIQDDYRIDFIKEHLDCAIRAAKEGCNCQGYMLWAFTDNVSPRNAFKNRYGLVEIDLEHNRDRHLKKSAFFYKQTIEQQSFDLEDDSAEYR</sequence>
<dbReference type="InterPro" id="IPR001360">
    <property type="entry name" value="Glyco_hydro_1"/>
</dbReference>
<comment type="similarity">
    <text evidence="1">Belongs to the glycosyl hydrolase 1 family.</text>
</comment>
<evidence type="ECO:0000313" key="3">
    <source>
        <dbReference type="Proteomes" id="UP000477010"/>
    </source>
</evidence>
<organism evidence="2 3">
    <name type="scientific">Faecalibacterium prausnitzii</name>
    <dbReference type="NCBI Taxonomy" id="853"/>
    <lineage>
        <taxon>Bacteria</taxon>
        <taxon>Bacillati</taxon>
        <taxon>Bacillota</taxon>
        <taxon>Clostridia</taxon>
        <taxon>Eubacteriales</taxon>
        <taxon>Oscillospiraceae</taxon>
        <taxon>Faecalibacterium</taxon>
    </lineage>
</organism>
<comment type="caution">
    <text evidence="2">The sequence shown here is derived from an EMBL/GenBank/DDBJ whole genome shotgun (WGS) entry which is preliminary data.</text>
</comment>
<protein>
    <submittedName>
        <fullName evidence="2">Family 1 glycosylhydrolase</fullName>
    </submittedName>
</protein>
<reference evidence="2 3" key="1">
    <citation type="journal article" date="2019" name="Nat. Med.">
        <title>A library of human gut bacterial isolates paired with longitudinal multiomics data enables mechanistic microbiome research.</title>
        <authorList>
            <person name="Poyet M."/>
            <person name="Groussin M."/>
            <person name="Gibbons S.M."/>
            <person name="Avila-Pacheco J."/>
            <person name="Jiang X."/>
            <person name="Kearney S.M."/>
            <person name="Perrotta A.R."/>
            <person name="Berdy B."/>
            <person name="Zhao S."/>
            <person name="Lieberman T.D."/>
            <person name="Swanson P.K."/>
            <person name="Smith M."/>
            <person name="Roesemann S."/>
            <person name="Alexander J.E."/>
            <person name="Rich S.A."/>
            <person name="Livny J."/>
            <person name="Vlamakis H."/>
            <person name="Clish C."/>
            <person name="Bullock K."/>
            <person name="Deik A."/>
            <person name="Scott J."/>
            <person name="Pierce K.A."/>
            <person name="Xavier R.J."/>
            <person name="Alm E.J."/>
        </authorList>
    </citation>
    <scope>NUCLEOTIDE SEQUENCE [LARGE SCALE GENOMIC DNA]</scope>
    <source>
        <strain evidence="2 3">BIOML-B9</strain>
    </source>
</reference>
<proteinExistence type="inferred from homology"/>
<dbReference type="Gene3D" id="3.20.20.80">
    <property type="entry name" value="Glycosidases"/>
    <property type="match status" value="1"/>
</dbReference>
<gene>
    <name evidence="2" type="ORF">GKD85_09820</name>
</gene>
<dbReference type="PRINTS" id="PR00131">
    <property type="entry name" value="GLHYDRLASE1"/>
</dbReference>
<dbReference type="AlphaFoldDB" id="A0A6A8KSC8"/>
<dbReference type="PANTHER" id="PTHR10353">
    <property type="entry name" value="GLYCOSYL HYDROLASE"/>
    <property type="match status" value="1"/>
</dbReference>
<dbReference type="SUPFAM" id="SSF51445">
    <property type="entry name" value="(Trans)glycosidases"/>
    <property type="match status" value="1"/>
</dbReference>
<name>A0A6A8KSC8_9FIRM</name>
<dbReference type="EMBL" id="WKQE01000013">
    <property type="protein sequence ID" value="MSC81109.1"/>
    <property type="molecule type" value="Genomic_DNA"/>
</dbReference>
<dbReference type="PANTHER" id="PTHR10353:SF139">
    <property type="entry name" value="6-PHOSPHO-BETA-GLUCOSIDASE GMUD"/>
    <property type="match status" value="1"/>
</dbReference>
<dbReference type="RefSeq" id="WP_154244633.1">
    <property type="nucleotide sequence ID" value="NZ_WKPZ01000032.1"/>
</dbReference>
<dbReference type="GO" id="GO:0016052">
    <property type="term" value="P:carbohydrate catabolic process"/>
    <property type="evidence" value="ECO:0007669"/>
    <property type="project" value="TreeGrafter"/>
</dbReference>
<accession>A0A6A8KSC8</accession>
<dbReference type="Pfam" id="PF00232">
    <property type="entry name" value="Glyco_hydro_1"/>
    <property type="match status" value="1"/>
</dbReference>
<dbReference type="Proteomes" id="UP000477010">
    <property type="component" value="Unassembled WGS sequence"/>
</dbReference>
<dbReference type="InterPro" id="IPR017853">
    <property type="entry name" value="GH"/>
</dbReference>
<evidence type="ECO:0000313" key="2">
    <source>
        <dbReference type="EMBL" id="MSC81109.1"/>
    </source>
</evidence>
<dbReference type="GO" id="GO:0005829">
    <property type="term" value="C:cytosol"/>
    <property type="evidence" value="ECO:0007669"/>
    <property type="project" value="TreeGrafter"/>
</dbReference>